<evidence type="ECO:0000313" key="4">
    <source>
        <dbReference type="EMBL" id="KAL3423806.1"/>
    </source>
</evidence>
<accession>A0ABR4PKE7</accession>
<feature type="region of interest" description="Disordered" evidence="2">
    <location>
        <begin position="207"/>
        <end position="253"/>
    </location>
</feature>
<dbReference type="PANTHER" id="PTHR13561:SF20">
    <property type="entry name" value="DNA TOPOISOMERASE 2-BINDING PROTEIN 1"/>
    <property type="match status" value="1"/>
</dbReference>
<feature type="region of interest" description="Disordered" evidence="2">
    <location>
        <begin position="523"/>
        <end position="657"/>
    </location>
</feature>
<dbReference type="EMBL" id="JBFCZG010000004">
    <property type="protein sequence ID" value="KAL3423806.1"/>
    <property type="molecule type" value="Genomic_DNA"/>
</dbReference>
<dbReference type="SUPFAM" id="SSF52113">
    <property type="entry name" value="BRCT domain"/>
    <property type="match status" value="4"/>
</dbReference>
<feature type="region of interest" description="Disordered" evidence="2">
    <location>
        <begin position="805"/>
        <end position="825"/>
    </location>
</feature>
<dbReference type="Pfam" id="PF12738">
    <property type="entry name" value="PTCB-BRCT"/>
    <property type="match status" value="3"/>
</dbReference>
<evidence type="ECO:0000256" key="1">
    <source>
        <dbReference type="ARBA" id="ARBA00022737"/>
    </source>
</evidence>
<organism evidence="4 5">
    <name type="scientific">Phlyctema vagabunda</name>
    <dbReference type="NCBI Taxonomy" id="108571"/>
    <lineage>
        <taxon>Eukaryota</taxon>
        <taxon>Fungi</taxon>
        <taxon>Dikarya</taxon>
        <taxon>Ascomycota</taxon>
        <taxon>Pezizomycotina</taxon>
        <taxon>Leotiomycetes</taxon>
        <taxon>Helotiales</taxon>
        <taxon>Dermateaceae</taxon>
        <taxon>Phlyctema</taxon>
    </lineage>
</organism>
<evidence type="ECO:0000256" key="2">
    <source>
        <dbReference type="SAM" id="MobiDB-lite"/>
    </source>
</evidence>
<feature type="domain" description="BRCT" evidence="3">
    <location>
        <begin position="115"/>
        <end position="204"/>
    </location>
</feature>
<feature type="compositionally biased region" description="Basic residues" evidence="2">
    <location>
        <begin position="813"/>
        <end position="825"/>
    </location>
</feature>
<dbReference type="PROSITE" id="PS50172">
    <property type="entry name" value="BRCT"/>
    <property type="match status" value="4"/>
</dbReference>
<dbReference type="CDD" id="cd17723">
    <property type="entry name" value="BRCT_Rad4_rpt4"/>
    <property type="match status" value="1"/>
</dbReference>
<evidence type="ECO:0000259" key="3">
    <source>
        <dbReference type="PROSITE" id="PS50172"/>
    </source>
</evidence>
<dbReference type="CDD" id="cd18433">
    <property type="entry name" value="BRCT_Rad4_rpt3"/>
    <property type="match status" value="1"/>
</dbReference>
<sequence>MDDPENASGFPSLSRKDDHDSARPLRGAVVCCTSVPEEKRTKLAEYAAEMGALHRFDLTLEVTHLVVGDYNTPKYRYVAKERPDIRVMRVEWLESLRELWINDLEMDIDTLETQYALPTFATLRISMTGCEDPRERQDLADQVQANGGHYSGDLSKEITHLITFRTEGAKYNAAKKWGLQLVSVEWLRDSLERKMILEERLYHPSLPSEERGKGAWNRDAPVRRISSGKRPRAGSATDVGEARRKLRRTASTKLSSQHEGIWGDIVGGSTASVVQVSRSGVFDSISDGPRRQSLAGAMHSPAEASMPAPVSQVLTSRGIFSSCSFYLHGFTPVKAQVLHGHLLPQDGTVVASIADLGVSAQKKPQQRPYLIVPSNLPLSQHPSLPGLELPIETVTEWWLERCLYHKKLFDPQEHVIGRPFQTFPAAGFEGMTICSAAFSGIDLLHVKKATELLGATYSEDMTPQASVLVANSMAGLRKDKMEHAIQWEIPIVIASWLWNSIDAGEKLPFRKYKLRAEKTPLSCSASNEDRSLNENQKEGSKSSEPSSSTRTVGRAPSTLSLKPSRTFGIDSSVFEPDKTQQPAGKKMGAIDTSDFTAGQENVKTEVSMRNVLPSPKLAVEDPGHSNQPSRSEPLMEISRNSPTKSPVPIVEAPPKAPPEPINAPHEDITNAVSNLLAKTRTNSASAHSDNAEGGRRRGRILGRVASNVSIGSGTFSRGTSVDSAATYNHSIDHPSKDSGNSIVGSIERFMNGEQKRLQEQDTQPSSTQLQYIDDESEAYRETVVARMTGGVPKIRNGIKEKAVTLGDISERPRGRKTRSGRPTVR</sequence>
<dbReference type="InterPro" id="IPR001357">
    <property type="entry name" value="BRCT_dom"/>
</dbReference>
<feature type="region of interest" description="Disordered" evidence="2">
    <location>
        <begin position="1"/>
        <end position="21"/>
    </location>
</feature>
<proteinExistence type="predicted"/>
<dbReference type="CDD" id="cd17731">
    <property type="entry name" value="BRCT_TopBP1_rpt2_like"/>
    <property type="match status" value="1"/>
</dbReference>
<dbReference type="SMART" id="SM00292">
    <property type="entry name" value="BRCT"/>
    <property type="match status" value="4"/>
</dbReference>
<feature type="domain" description="BRCT" evidence="3">
    <location>
        <begin position="20"/>
        <end position="93"/>
    </location>
</feature>
<gene>
    <name evidence="4" type="ORF">PVAG01_05553</name>
</gene>
<feature type="region of interest" description="Disordered" evidence="2">
    <location>
        <begin position="284"/>
        <end position="304"/>
    </location>
</feature>
<evidence type="ECO:0000313" key="5">
    <source>
        <dbReference type="Proteomes" id="UP001629113"/>
    </source>
</evidence>
<dbReference type="InterPro" id="IPR036420">
    <property type="entry name" value="BRCT_dom_sf"/>
</dbReference>
<dbReference type="InterPro" id="IPR059215">
    <property type="entry name" value="BRCT2_TopBP1-like"/>
</dbReference>
<comment type="caution">
    <text evidence="4">The sequence shown here is derived from an EMBL/GenBank/DDBJ whole genome shotgun (WGS) entry which is preliminary data.</text>
</comment>
<keyword evidence="1" id="KW-0677">Repeat</keyword>
<protein>
    <submittedName>
        <fullName evidence="4">S-M checkpoint control protein rad4</fullName>
    </submittedName>
</protein>
<feature type="domain" description="BRCT" evidence="3">
    <location>
        <begin position="428"/>
        <end position="514"/>
    </location>
</feature>
<name>A0ABR4PKE7_9HELO</name>
<feature type="compositionally biased region" description="Basic and acidic residues" evidence="2">
    <location>
        <begin position="527"/>
        <end position="541"/>
    </location>
</feature>
<dbReference type="PANTHER" id="PTHR13561">
    <property type="entry name" value="DNA REPLICATION REGULATOR DPB11-RELATED"/>
    <property type="match status" value="1"/>
</dbReference>
<keyword evidence="5" id="KW-1185">Reference proteome</keyword>
<dbReference type="Proteomes" id="UP001629113">
    <property type="component" value="Unassembled WGS sequence"/>
</dbReference>
<feature type="domain" description="BRCT" evidence="3">
    <location>
        <begin position="315"/>
        <end position="416"/>
    </location>
</feature>
<dbReference type="Gene3D" id="3.40.50.10190">
    <property type="entry name" value="BRCT domain"/>
    <property type="match status" value="4"/>
</dbReference>
<reference evidence="4 5" key="1">
    <citation type="submission" date="2024-06" db="EMBL/GenBank/DDBJ databases">
        <title>Complete genome of Phlyctema vagabunda strain 19-DSS-EL-015.</title>
        <authorList>
            <person name="Fiorenzani C."/>
        </authorList>
    </citation>
    <scope>NUCLEOTIDE SEQUENCE [LARGE SCALE GENOMIC DNA]</scope>
    <source>
        <strain evidence="4 5">19-DSS-EL-015</strain>
    </source>
</reference>